<reference evidence="3" key="2">
    <citation type="submission" date="2022-03" db="EMBL/GenBank/DDBJ databases">
        <title>Draft title - Genomic analysis of global carrot germplasm unveils the trajectory of domestication and the origin of high carotenoid orange carrot.</title>
        <authorList>
            <person name="Iorizzo M."/>
            <person name="Ellison S."/>
            <person name="Senalik D."/>
            <person name="Macko-Podgorni A."/>
            <person name="Grzebelus D."/>
            <person name="Bostan H."/>
            <person name="Rolling W."/>
            <person name="Curaba J."/>
            <person name="Simon P."/>
        </authorList>
    </citation>
    <scope>NUCLEOTIDE SEQUENCE</scope>
    <source>
        <tissue evidence="3">Leaf</tissue>
    </source>
</reference>
<keyword evidence="4" id="KW-1185">Reference proteome</keyword>
<dbReference type="GO" id="GO:0004523">
    <property type="term" value="F:RNA-DNA hybrid ribonuclease activity"/>
    <property type="evidence" value="ECO:0007669"/>
    <property type="project" value="InterPro"/>
</dbReference>
<dbReference type="Proteomes" id="UP000077755">
    <property type="component" value="Chromosome 5"/>
</dbReference>
<dbReference type="InterPro" id="IPR044730">
    <property type="entry name" value="RNase_H-like_dom_plant"/>
</dbReference>
<dbReference type="AlphaFoldDB" id="A0A162A2M9"/>
<dbReference type="InterPro" id="IPR002156">
    <property type="entry name" value="RNaseH_domain"/>
</dbReference>
<dbReference type="InterPro" id="IPR012337">
    <property type="entry name" value="RNaseH-like_sf"/>
</dbReference>
<protein>
    <recommendedName>
        <fullName evidence="1">RNase H type-1 domain-containing protein</fullName>
    </recommendedName>
</protein>
<feature type="domain" description="RNase H type-1" evidence="1">
    <location>
        <begin position="50"/>
        <end position="164"/>
    </location>
</feature>
<evidence type="ECO:0000259" key="1">
    <source>
        <dbReference type="Pfam" id="PF13456"/>
    </source>
</evidence>
<dbReference type="EMBL" id="CP093347">
    <property type="protein sequence ID" value="WOH00669.1"/>
    <property type="molecule type" value="Genomic_DNA"/>
</dbReference>
<name>A0A162A2M9_DAUCS</name>
<reference evidence="2" key="1">
    <citation type="journal article" date="2016" name="Nat. Genet.">
        <title>A high-quality carrot genome assembly provides new insights into carotenoid accumulation and asterid genome evolution.</title>
        <authorList>
            <person name="Iorizzo M."/>
            <person name="Ellison S."/>
            <person name="Senalik D."/>
            <person name="Zeng P."/>
            <person name="Satapoomin P."/>
            <person name="Huang J."/>
            <person name="Bowman M."/>
            <person name="Iovene M."/>
            <person name="Sanseverino W."/>
            <person name="Cavagnaro P."/>
            <person name="Yildiz M."/>
            <person name="Macko-Podgorni A."/>
            <person name="Moranska E."/>
            <person name="Grzebelus E."/>
            <person name="Grzebelus D."/>
            <person name="Ashrafi H."/>
            <person name="Zheng Z."/>
            <person name="Cheng S."/>
            <person name="Spooner D."/>
            <person name="Van Deynze A."/>
            <person name="Simon P."/>
        </authorList>
    </citation>
    <scope>NUCLEOTIDE SEQUENCE [LARGE SCALE GENOMIC DNA]</scope>
    <source>
        <tissue evidence="2">Leaf</tissue>
    </source>
</reference>
<dbReference type="CDD" id="cd06222">
    <property type="entry name" value="RNase_H_like"/>
    <property type="match status" value="1"/>
</dbReference>
<evidence type="ECO:0000313" key="2">
    <source>
        <dbReference type="EMBL" id="KZM94250.1"/>
    </source>
</evidence>
<dbReference type="Gene3D" id="3.30.420.10">
    <property type="entry name" value="Ribonuclease H-like superfamily/Ribonuclease H"/>
    <property type="match status" value="1"/>
</dbReference>
<accession>A0A162A2M9</accession>
<dbReference type="InterPro" id="IPR036397">
    <property type="entry name" value="RNaseH_sf"/>
</dbReference>
<evidence type="ECO:0000313" key="4">
    <source>
        <dbReference type="Proteomes" id="UP000077755"/>
    </source>
</evidence>
<proteinExistence type="predicted"/>
<sequence length="198" mass="21883">MTFGADPLWRINPHGAVAVRRYKILDSYWKFKKGQSDLIAAVDGAWGLAKDLNYNGGIGGYLQEPSGKMVMVFSGPSNSKNAVETEVDAILYVIDWVIKLNLVQMRTVICSDSSVAVNAFNEGIYIKFPLKAMEFKHQFLINSKIFVQFVPRYLNEQADDLAKKGMARPIMKTQLVGSGNSGENPEVHQAAVSSSCQC</sequence>
<dbReference type="Pfam" id="PF13456">
    <property type="entry name" value="RVT_3"/>
    <property type="match status" value="1"/>
</dbReference>
<dbReference type="SUPFAM" id="SSF53098">
    <property type="entry name" value="Ribonuclease H-like"/>
    <property type="match status" value="1"/>
</dbReference>
<dbReference type="GO" id="GO:0003676">
    <property type="term" value="F:nucleic acid binding"/>
    <property type="evidence" value="ECO:0007669"/>
    <property type="project" value="InterPro"/>
</dbReference>
<organism evidence="2">
    <name type="scientific">Daucus carota subsp. sativus</name>
    <name type="common">Carrot</name>
    <dbReference type="NCBI Taxonomy" id="79200"/>
    <lineage>
        <taxon>Eukaryota</taxon>
        <taxon>Viridiplantae</taxon>
        <taxon>Streptophyta</taxon>
        <taxon>Embryophyta</taxon>
        <taxon>Tracheophyta</taxon>
        <taxon>Spermatophyta</taxon>
        <taxon>Magnoliopsida</taxon>
        <taxon>eudicotyledons</taxon>
        <taxon>Gunneridae</taxon>
        <taxon>Pentapetalae</taxon>
        <taxon>asterids</taxon>
        <taxon>campanulids</taxon>
        <taxon>Apiales</taxon>
        <taxon>Apiaceae</taxon>
        <taxon>Apioideae</taxon>
        <taxon>Scandiceae</taxon>
        <taxon>Daucinae</taxon>
        <taxon>Daucus</taxon>
        <taxon>Daucus sect. Daucus</taxon>
    </lineage>
</organism>
<evidence type="ECO:0000313" key="3">
    <source>
        <dbReference type="EMBL" id="WOH00669.1"/>
    </source>
</evidence>
<gene>
    <name evidence="2" type="ORF">DCAR_017493</name>
    <name evidence="3" type="ORF">DCAR_0520042</name>
</gene>
<dbReference type="Gramene" id="KZM94250">
    <property type="protein sequence ID" value="KZM94250"/>
    <property type="gene ID" value="DCAR_017493"/>
</dbReference>
<dbReference type="EMBL" id="LNRQ01000005">
    <property type="protein sequence ID" value="KZM94250.1"/>
    <property type="molecule type" value="Genomic_DNA"/>
</dbReference>